<dbReference type="InterPro" id="IPR012338">
    <property type="entry name" value="Beta-lactam/transpept-like"/>
</dbReference>
<dbReference type="Gene3D" id="3.40.710.10">
    <property type="entry name" value="DD-peptidase/beta-lactamase superfamily"/>
    <property type="match status" value="1"/>
</dbReference>
<dbReference type="GO" id="GO:0016787">
    <property type="term" value="F:hydrolase activity"/>
    <property type="evidence" value="ECO:0007669"/>
    <property type="project" value="UniProtKB-KW"/>
</dbReference>
<feature type="region of interest" description="Disordered" evidence="9">
    <location>
        <begin position="315"/>
        <end position="399"/>
    </location>
</feature>
<dbReference type="EC" id="2.4.1.129" evidence="11"/>
<accession>A0A6J4KWX6</accession>
<keyword evidence="4" id="KW-0133">Cell shape</keyword>
<evidence type="ECO:0000256" key="6">
    <source>
        <dbReference type="ARBA" id="ARBA00022989"/>
    </source>
</evidence>
<dbReference type="EC" id="3.4.-.-" evidence="11"/>
<name>A0A6J4KWX6_9HYPH</name>
<dbReference type="InterPro" id="IPR050396">
    <property type="entry name" value="Glycosyltr_51/Transpeptidase"/>
</dbReference>
<evidence type="ECO:0000256" key="7">
    <source>
        <dbReference type="ARBA" id="ARBA00023136"/>
    </source>
</evidence>
<keyword evidence="6" id="KW-1133">Transmembrane helix</keyword>
<feature type="non-terminal residue" evidence="11">
    <location>
        <position position="1"/>
    </location>
</feature>
<keyword evidence="3" id="KW-0812">Transmembrane</keyword>
<dbReference type="InterPro" id="IPR001460">
    <property type="entry name" value="PCN-bd_Tpept"/>
</dbReference>
<dbReference type="PANTHER" id="PTHR32282:SF27">
    <property type="entry name" value="PENICILLIN-BINDING PROTEIN 1A"/>
    <property type="match status" value="1"/>
</dbReference>
<dbReference type="Pfam" id="PF00905">
    <property type="entry name" value="Transpeptidase"/>
    <property type="match status" value="1"/>
</dbReference>
<evidence type="ECO:0000259" key="10">
    <source>
        <dbReference type="Pfam" id="PF00905"/>
    </source>
</evidence>
<dbReference type="AlphaFoldDB" id="A0A6J4KWX6"/>
<dbReference type="EMBL" id="CADCUC010000138">
    <property type="protein sequence ID" value="CAA9315399.1"/>
    <property type="molecule type" value="Genomic_DNA"/>
</dbReference>
<dbReference type="GO" id="GO:0008658">
    <property type="term" value="F:penicillin binding"/>
    <property type="evidence" value="ECO:0007669"/>
    <property type="project" value="InterPro"/>
</dbReference>
<keyword evidence="5" id="KW-0573">Peptidoglycan synthesis</keyword>
<keyword evidence="7" id="KW-0472">Membrane</keyword>
<evidence type="ECO:0000256" key="4">
    <source>
        <dbReference type="ARBA" id="ARBA00022960"/>
    </source>
</evidence>
<evidence type="ECO:0000256" key="5">
    <source>
        <dbReference type="ARBA" id="ARBA00022984"/>
    </source>
</evidence>
<feature type="domain" description="Penicillin-binding protein transpeptidase" evidence="10">
    <location>
        <begin position="109"/>
        <end position="242"/>
    </location>
</feature>
<evidence type="ECO:0000256" key="9">
    <source>
        <dbReference type="SAM" id="MobiDB-lite"/>
    </source>
</evidence>
<proteinExistence type="predicted"/>
<keyword evidence="2 11" id="KW-0808">Transferase</keyword>
<organism evidence="11">
    <name type="scientific">uncultured Microvirga sp</name>
    <dbReference type="NCBI Taxonomy" id="412392"/>
    <lineage>
        <taxon>Bacteria</taxon>
        <taxon>Pseudomonadati</taxon>
        <taxon>Pseudomonadota</taxon>
        <taxon>Alphaproteobacteria</taxon>
        <taxon>Hyphomicrobiales</taxon>
        <taxon>Methylobacteriaceae</taxon>
        <taxon>Microvirga</taxon>
        <taxon>environmental samples</taxon>
    </lineage>
</organism>
<keyword evidence="1 11" id="KW-0328">Glycosyltransferase</keyword>
<keyword evidence="8" id="KW-0961">Cell wall biogenesis/degradation</keyword>
<evidence type="ECO:0000256" key="2">
    <source>
        <dbReference type="ARBA" id="ARBA00022679"/>
    </source>
</evidence>
<evidence type="ECO:0000313" key="11">
    <source>
        <dbReference type="EMBL" id="CAA9315399.1"/>
    </source>
</evidence>
<dbReference type="GO" id="GO:0008360">
    <property type="term" value="P:regulation of cell shape"/>
    <property type="evidence" value="ECO:0007669"/>
    <property type="project" value="UniProtKB-KW"/>
</dbReference>
<protein>
    <submittedName>
        <fullName evidence="11">Multimodular transpeptidase-transglycosylase</fullName>
        <ecNumber evidence="11">2.4.1.129</ecNumber>
        <ecNumber evidence="11">3.4.-.-</ecNumber>
    </submittedName>
</protein>
<sequence>AALNTGLQPNTLIWDTPVTLPPVGGSGSRGDDWSPKNFDGGSGGLTTLRRALENSKNLVTARLLDGGISDDPEKSLQRICELAMEAQLYLECVRHYPFVLGAQPVRLFDLAAFYAAIANEGERPSPYALESVEKDGRAIYSRGAKPLAALGSADRASFYQVKSMLKGVLERGTARPIRHLAPYVGGKTGTTDNENDAWFAAFSNEVTVVVWVGYDNADGKRRTLGRGQTGGKVALPIASSIFEAAWTHHAPKTRLSPPSPEAERLLVAAPIDLRSGERLSARSPGAFVEHFRTDRFGRLADTQYKLVPRQEAYAARNPDPWSDGEGEEAGGYYPGESGPYAEAPRAQAQPRSPFGEAPFWGEPQYRQFPDGSGWFEDERPRRRARRVDPDYPWGERPFN</sequence>
<evidence type="ECO:0000256" key="3">
    <source>
        <dbReference type="ARBA" id="ARBA00022692"/>
    </source>
</evidence>
<dbReference type="SUPFAM" id="SSF56601">
    <property type="entry name" value="beta-lactamase/transpeptidase-like"/>
    <property type="match status" value="1"/>
</dbReference>
<evidence type="ECO:0000256" key="8">
    <source>
        <dbReference type="ARBA" id="ARBA00023316"/>
    </source>
</evidence>
<gene>
    <name evidence="11" type="ORF">AVDCRST_MAG90-724</name>
</gene>
<keyword evidence="11" id="KW-0378">Hydrolase</keyword>
<dbReference type="GO" id="GO:0008955">
    <property type="term" value="F:peptidoglycan glycosyltransferase activity"/>
    <property type="evidence" value="ECO:0007669"/>
    <property type="project" value="TreeGrafter"/>
</dbReference>
<dbReference type="GO" id="GO:0009252">
    <property type="term" value="P:peptidoglycan biosynthetic process"/>
    <property type="evidence" value="ECO:0007669"/>
    <property type="project" value="UniProtKB-KW"/>
</dbReference>
<reference evidence="11" key="1">
    <citation type="submission" date="2020-02" db="EMBL/GenBank/DDBJ databases">
        <authorList>
            <person name="Meier V. D."/>
        </authorList>
    </citation>
    <scope>NUCLEOTIDE SEQUENCE</scope>
    <source>
        <strain evidence="11">AVDCRST_MAG90</strain>
    </source>
</reference>
<evidence type="ECO:0000256" key="1">
    <source>
        <dbReference type="ARBA" id="ARBA00022676"/>
    </source>
</evidence>
<feature type="compositionally biased region" description="Low complexity" evidence="9">
    <location>
        <begin position="330"/>
        <end position="342"/>
    </location>
</feature>
<dbReference type="GO" id="GO:0030288">
    <property type="term" value="C:outer membrane-bounded periplasmic space"/>
    <property type="evidence" value="ECO:0007669"/>
    <property type="project" value="TreeGrafter"/>
</dbReference>
<dbReference type="PANTHER" id="PTHR32282">
    <property type="entry name" value="BINDING PROTEIN TRANSPEPTIDASE, PUTATIVE-RELATED"/>
    <property type="match status" value="1"/>
</dbReference>
<dbReference type="GO" id="GO:0071555">
    <property type="term" value="P:cell wall organization"/>
    <property type="evidence" value="ECO:0007669"/>
    <property type="project" value="UniProtKB-KW"/>
</dbReference>